<dbReference type="EMBL" id="UINC01127556">
    <property type="protein sequence ID" value="SVD06750.1"/>
    <property type="molecule type" value="Genomic_DNA"/>
</dbReference>
<protein>
    <submittedName>
        <fullName evidence="1">Uncharacterized protein</fullName>
    </submittedName>
</protein>
<name>A0A382SA09_9ZZZZ</name>
<organism evidence="1">
    <name type="scientific">marine metagenome</name>
    <dbReference type="NCBI Taxonomy" id="408172"/>
    <lineage>
        <taxon>unclassified sequences</taxon>
        <taxon>metagenomes</taxon>
        <taxon>ecological metagenomes</taxon>
    </lineage>
</organism>
<gene>
    <name evidence="1" type="ORF">METZ01_LOCUS359604</name>
</gene>
<feature type="non-terminal residue" evidence="1">
    <location>
        <position position="74"/>
    </location>
</feature>
<accession>A0A382SA09</accession>
<dbReference type="AlphaFoldDB" id="A0A382SA09"/>
<evidence type="ECO:0000313" key="1">
    <source>
        <dbReference type="EMBL" id="SVD06750.1"/>
    </source>
</evidence>
<sequence>MKEGYVVLKQYIPKEVIRLTLDTWKTIEAAPYQEDILQLEEDIIQNSPEETLFKSQGGYCTPMGVSLHRWLRNA</sequence>
<reference evidence="1" key="1">
    <citation type="submission" date="2018-05" db="EMBL/GenBank/DDBJ databases">
        <authorList>
            <person name="Lanie J.A."/>
            <person name="Ng W.-L."/>
            <person name="Kazmierczak K.M."/>
            <person name="Andrzejewski T.M."/>
            <person name="Davidsen T.M."/>
            <person name="Wayne K.J."/>
            <person name="Tettelin H."/>
            <person name="Glass J.I."/>
            <person name="Rusch D."/>
            <person name="Podicherti R."/>
            <person name="Tsui H.-C.T."/>
            <person name="Winkler M.E."/>
        </authorList>
    </citation>
    <scope>NUCLEOTIDE SEQUENCE</scope>
</reference>
<proteinExistence type="predicted"/>